<organism evidence="2 3">
    <name type="scientific">Labeo rohita</name>
    <name type="common">Indian major carp</name>
    <name type="synonym">Cyprinus rohita</name>
    <dbReference type="NCBI Taxonomy" id="84645"/>
    <lineage>
        <taxon>Eukaryota</taxon>
        <taxon>Metazoa</taxon>
        <taxon>Chordata</taxon>
        <taxon>Craniata</taxon>
        <taxon>Vertebrata</taxon>
        <taxon>Euteleostomi</taxon>
        <taxon>Actinopterygii</taxon>
        <taxon>Neopterygii</taxon>
        <taxon>Teleostei</taxon>
        <taxon>Ostariophysi</taxon>
        <taxon>Cypriniformes</taxon>
        <taxon>Cyprinidae</taxon>
        <taxon>Labeoninae</taxon>
        <taxon>Labeonini</taxon>
        <taxon>Labeo</taxon>
    </lineage>
</organism>
<dbReference type="EMBL" id="QBIY01012580">
    <property type="protein sequence ID" value="RXN22800.1"/>
    <property type="molecule type" value="Genomic_DNA"/>
</dbReference>
<gene>
    <name evidence="2" type="ORF">ROHU_036717</name>
</gene>
<name>A0A498MQZ5_LABRO</name>
<feature type="region of interest" description="Disordered" evidence="1">
    <location>
        <begin position="15"/>
        <end position="34"/>
    </location>
</feature>
<evidence type="ECO:0000256" key="1">
    <source>
        <dbReference type="SAM" id="MobiDB-lite"/>
    </source>
</evidence>
<reference evidence="2 3" key="1">
    <citation type="submission" date="2018-03" db="EMBL/GenBank/DDBJ databases">
        <title>Draft genome sequence of Rohu Carp (Labeo rohita).</title>
        <authorList>
            <person name="Das P."/>
            <person name="Kushwaha B."/>
            <person name="Joshi C.G."/>
            <person name="Kumar D."/>
            <person name="Nagpure N.S."/>
            <person name="Sahoo L."/>
            <person name="Das S.P."/>
            <person name="Bit A."/>
            <person name="Patnaik S."/>
            <person name="Meher P.K."/>
            <person name="Jayasankar P."/>
            <person name="Koringa P.G."/>
            <person name="Patel N.V."/>
            <person name="Hinsu A.T."/>
            <person name="Kumar R."/>
            <person name="Pandey M."/>
            <person name="Agarwal S."/>
            <person name="Srivastava S."/>
            <person name="Singh M."/>
            <person name="Iquebal M.A."/>
            <person name="Jaiswal S."/>
            <person name="Angadi U.B."/>
            <person name="Kumar N."/>
            <person name="Raza M."/>
            <person name="Shah T.M."/>
            <person name="Rai A."/>
            <person name="Jena J.K."/>
        </authorList>
    </citation>
    <scope>NUCLEOTIDE SEQUENCE [LARGE SCALE GENOMIC DNA]</scope>
    <source>
        <strain evidence="2">DASCIFA01</strain>
        <tissue evidence="2">Testis</tissue>
    </source>
</reference>
<dbReference type="AlphaFoldDB" id="A0A498MQZ5"/>
<protein>
    <submittedName>
        <fullName evidence="2">Uncharacterized protein</fullName>
    </submittedName>
</protein>
<sequence length="96" mass="10568">MFFSPRLFRAVRPVIHSDNPGKPSRSCSLAPSPRRFDASLPNNAPLALAHTHTRTHTRSRGVTALSMRAGAHGTIITEITTDVFLTHPNTGDLQRR</sequence>
<proteinExistence type="predicted"/>
<evidence type="ECO:0000313" key="3">
    <source>
        <dbReference type="Proteomes" id="UP000290572"/>
    </source>
</evidence>
<accession>A0A498MQZ5</accession>
<evidence type="ECO:0000313" key="2">
    <source>
        <dbReference type="EMBL" id="RXN22800.1"/>
    </source>
</evidence>
<keyword evidence="3" id="KW-1185">Reference proteome</keyword>
<dbReference type="Proteomes" id="UP000290572">
    <property type="component" value="Unassembled WGS sequence"/>
</dbReference>
<comment type="caution">
    <text evidence="2">The sequence shown here is derived from an EMBL/GenBank/DDBJ whole genome shotgun (WGS) entry which is preliminary data.</text>
</comment>